<organism evidence="1 2">
    <name type="scientific">Parablautia intestinalis</name>
    <dbReference type="NCBI Taxonomy" id="2320100"/>
    <lineage>
        <taxon>Bacteria</taxon>
        <taxon>Bacillati</taxon>
        <taxon>Bacillota</taxon>
        <taxon>Clostridia</taxon>
        <taxon>Lachnospirales</taxon>
        <taxon>Lachnospiraceae</taxon>
        <taxon>Parablautia</taxon>
    </lineage>
</organism>
<keyword evidence="2" id="KW-1185">Reference proteome</keyword>
<name>A0A3A9ASC3_9FIRM</name>
<dbReference type="Proteomes" id="UP000280696">
    <property type="component" value="Unassembled WGS sequence"/>
</dbReference>
<comment type="caution">
    <text evidence="1">The sequence shown here is derived from an EMBL/GenBank/DDBJ whole genome shotgun (WGS) entry which is preliminary data.</text>
</comment>
<gene>
    <name evidence="1" type="ORF">D7V94_14840</name>
</gene>
<dbReference type="EMBL" id="RAYQ01000016">
    <property type="protein sequence ID" value="RKI90146.1"/>
    <property type="molecule type" value="Genomic_DNA"/>
</dbReference>
<sequence length="119" mass="13187">MNQELKDFTVQKVKEYMSVPYCCAEAKEAGQAFLDALDTDREAEKTKALIEELELDIMPVDQVIDFAKSEAGAQVFGAEEAKNVAAHGEEIKAAGRKYCDCEACAPVEAILKRKDEILR</sequence>
<protein>
    <submittedName>
        <fullName evidence="1">Molecular chaperone Hsp90</fullName>
    </submittedName>
</protein>
<proteinExistence type="predicted"/>
<reference evidence="1 2" key="1">
    <citation type="submission" date="2018-09" db="EMBL/GenBank/DDBJ databases">
        <title>Murine metabolic-syndrome-specific gut microbial biobank.</title>
        <authorList>
            <person name="Liu C."/>
        </authorList>
    </citation>
    <scope>NUCLEOTIDE SEQUENCE [LARGE SCALE GENOMIC DNA]</scope>
    <source>
        <strain evidence="1 2">0.1xD8-82</strain>
    </source>
</reference>
<dbReference type="AlphaFoldDB" id="A0A3A9ASC3"/>
<dbReference type="RefSeq" id="WP_120471124.1">
    <property type="nucleotide sequence ID" value="NZ_RAYQ01000016.1"/>
</dbReference>
<dbReference type="OrthoDB" id="1654682at2"/>
<evidence type="ECO:0000313" key="1">
    <source>
        <dbReference type="EMBL" id="RKI90146.1"/>
    </source>
</evidence>
<evidence type="ECO:0000313" key="2">
    <source>
        <dbReference type="Proteomes" id="UP000280696"/>
    </source>
</evidence>
<accession>A0A3A9ASC3</accession>